<dbReference type="RefSeq" id="WP_098062474.1">
    <property type="nucleotide sequence ID" value="NZ_PDEP01000008.1"/>
</dbReference>
<evidence type="ECO:0000313" key="3">
    <source>
        <dbReference type="EMBL" id="PEN06581.1"/>
    </source>
</evidence>
<dbReference type="PROSITE" id="PS51724">
    <property type="entry name" value="SPOR"/>
    <property type="match status" value="1"/>
</dbReference>
<dbReference type="Pfam" id="PF05036">
    <property type="entry name" value="SPOR"/>
    <property type="match status" value="1"/>
</dbReference>
<feature type="chain" id="PRO_5013729515" description="SPOR domain-containing protein" evidence="1">
    <location>
        <begin position="22"/>
        <end position="133"/>
    </location>
</feature>
<name>A0A2H3NSA0_9BACT</name>
<comment type="caution">
    <text evidence="3">The sequence shown here is derived from an EMBL/GenBank/DDBJ whole genome shotgun (WGS) entry which is preliminary data.</text>
</comment>
<dbReference type="SUPFAM" id="SSF110997">
    <property type="entry name" value="Sporulation related repeat"/>
    <property type="match status" value="1"/>
</dbReference>
<dbReference type="InterPro" id="IPR007730">
    <property type="entry name" value="SPOR-like_dom"/>
</dbReference>
<evidence type="ECO:0000259" key="2">
    <source>
        <dbReference type="PROSITE" id="PS51724"/>
    </source>
</evidence>
<feature type="domain" description="SPOR" evidence="2">
    <location>
        <begin position="39"/>
        <end position="128"/>
    </location>
</feature>
<dbReference type="OrthoDB" id="1496120at2"/>
<proteinExistence type="predicted"/>
<keyword evidence="1" id="KW-0732">Signal</keyword>
<dbReference type="Gene3D" id="3.30.70.1070">
    <property type="entry name" value="Sporulation related repeat"/>
    <property type="match status" value="1"/>
</dbReference>
<dbReference type="Proteomes" id="UP000221024">
    <property type="component" value="Unassembled WGS sequence"/>
</dbReference>
<dbReference type="InterPro" id="IPR036680">
    <property type="entry name" value="SPOR-like_sf"/>
</dbReference>
<keyword evidence="4" id="KW-1185">Reference proteome</keyword>
<sequence>MCTPRAVFLWGSLLVISIVFAGCRATAPLRGTPEASEPEMPARAFFVQVGMNYHRADAESTRAEAVAWWSALDTPPEPLQRYREPPVHVVWRSPYYRVRIGPVATRSEADVVRASLRERFDDAFIARGSSEQP</sequence>
<organism evidence="3 4">
    <name type="scientific">Longimonas halophila</name>
    <dbReference type="NCBI Taxonomy" id="1469170"/>
    <lineage>
        <taxon>Bacteria</taxon>
        <taxon>Pseudomonadati</taxon>
        <taxon>Rhodothermota</taxon>
        <taxon>Rhodothermia</taxon>
        <taxon>Rhodothermales</taxon>
        <taxon>Salisaetaceae</taxon>
        <taxon>Longimonas</taxon>
    </lineage>
</organism>
<evidence type="ECO:0000256" key="1">
    <source>
        <dbReference type="SAM" id="SignalP"/>
    </source>
</evidence>
<dbReference type="GO" id="GO:0042834">
    <property type="term" value="F:peptidoglycan binding"/>
    <property type="evidence" value="ECO:0007669"/>
    <property type="project" value="InterPro"/>
</dbReference>
<reference evidence="3 4" key="1">
    <citation type="submission" date="2017-10" db="EMBL/GenBank/DDBJ databases">
        <title>Draft genome of Longimonas halophila.</title>
        <authorList>
            <person name="Goh K.M."/>
            <person name="Shamsir M.S."/>
            <person name="Lim S.W."/>
        </authorList>
    </citation>
    <scope>NUCLEOTIDE SEQUENCE [LARGE SCALE GENOMIC DNA]</scope>
    <source>
        <strain evidence="3 4">KCTC 42399</strain>
    </source>
</reference>
<gene>
    <name evidence="3" type="ORF">CRI93_09895</name>
</gene>
<accession>A0A2H3NSA0</accession>
<feature type="signal peptide" evidence="1">
    <location>
        <begin position="1"/>
        <end position="21"/>
    </location>
</feature>
<dbReference type="EMBL" id="PDEP01000008">
    <property type="protein sequence ID" value="PEN06581.1"/>
    <property type="molecule type" value="Genomic_DNA"/>
</dbReference>
<dbReference type="PROSITE" id="PS51257">
    <property type="entry name" value="PROKAR_LIPOPROTEIN"/>
    <property type="match status" value="1"/>
</dbReference>
<evidence type="ECO:0000313" key="4">
    <source>
        <dbReference type="Proteomes" id="UP000221024"/>
    </source>
</evidence>
<protein>
    <recommendedName>
        <fullName evidence="2">SPOR domain-containing protein</fullName>
    </recommendedName>
</protein>
<dbReference type="AlphaFoldDB" id="A0A2H3NSA0"/>